<dbReference type="Pfam" id="PF23069">
    <property type="entry name" value="DUF7042"/>
    <property type="match status" value="1"/>
</dbReference>
<proteinExistence type="predicted"/>
<dbReference type="PANTHER" id="PTHR22255">
    <property type="entry name" value="LP06548P"/>
    <property type="match status" value="1"/>
</dbReference>
<dbReference type="Pfam" id="PF23070">
    <property type="entry name" value="DUF7043"/>
    <property type="match status" value="1"/>
</dbReference>
<evidence type="ECO:0000259" key="5">
    <source>
        <dbReference type="Pfam" id="PF23071"/>
    </source>
</evidence>
<protein>
    <submittedName>
        <fullName evidence="9">Uncharacterized protein LOC114335623</fullName>
    </submittedName>
</protein>
<dbReference type="InterPro" id="IPR055472">
    <property type="entry name" value="DUF7044"/>
</dbReference>
<dbReference type="InParanoid" id="A0A6P7FYU6"/>
<feature type="domain" description="DUF7042" evidence="3">
    <location>
        <begin position="169"/>
        <end position="295"/>
    </location>
</feature>
<dbReference type="PANTHER" id="PTHR22255:SF4">
    <property type="entry name" value="CATION-INDEPENDENT MANNOSE-6-PHOSPHATE RECEPTOR"/>
    <property type="match status" value="1"/>
</dbReference>
<evidence type="ECO:0000259" key="4">
    <source>
        <dbReference type="Pfam" id="PF23070"/>
    </source>
</evidence>
<gene>
    <name evidence="9" type="primary">LOC114335623</name>
</gene>
<feature type="domain" description="DUF7044" evidence="5">
    <location>
        <begin position="37"/>
        <end position="143"/>
    </location>
</feature>
<feature type="region of interest" description="Disordered" evidence="1">
    <location>
        <begin position="554"/>
        <end position="573"/>
    </location>
</feature>
<dbReference type="GeneID" id="114335623"/>
<evidence type="ECO:0000313" key="8">
    <source>
        <dbReference type="Proteomes" id="UP001652700"/>
    </source>
</evidence>
<dbReference type="InterPro" id="IPR055470">
    <property type="entry name" value="DUF7042"/>
</dbReference>
<dbReference type="EnsemblMetazoa" id="XM_028285885.2">
    <property type="protein sequence ID" value="XP_028141686.1"/>
    <property type="gene ID" value="LOC114335623"/>
</dbReference>
<feature type="chain" id="PRO_5028294510" evidence="2">
    <location>
        <begin position="37"/>
        <end position="623"/>
    </location>
</feature>
<dbReference type="Pfam" id="PF23073">
    <property type="entry name" value="DUF7045"/>
    <property type="match status" value="1"/>
</dbReference>
<dbReference type="KEGG" id="dvv:114335623"/>
<feature type="domain" description="DUF7045" evidence="6">
    <location>
        <begin position="429"/>
        <end position="531"/>
    </location>
</feature>
<dbReference type="InterPro" id="IPR055471">
    <property type="entry name" value="DUF7043"/>
</dbReference>
<feature type="compositionally biased region" description="Low complexity" evidence="1">
    <location>
        <begin position="559"/>
        <end position="571"/>
    </location>
</feature>
<evidence type="ECO:0000259" key="3">
    <source>
        <dbReference type="Pfam" id="PF23069"/>
    </source>
</evidence>
<dbReference type="OrthoDB" id="6380161at2759"/>
<evidence type="ECO:0000313" key="9">
    <source>
        <dbReference type="RefSeq" id="XP_028141686.1"/>
    </source>
</evidence>
<keyword evidence="2" id="KW-0732">Signal</keyword>
<evidence type="ECO:0000256" key="1">
    <source>
        <dbReference type="SAM" id="MobiDB-lite"/>
    </source>
</evidence>
<dbReference type="InterPro" id="IPR055473">
    <property type="entry name" value="DUF7045"/>
</dbReference>
<reference evidence="7" key="2">
    <citation type="submission" date="2025-05" db="UniProtKB">
        <authorList>
            <consortium name="EnsemblMetazoa"/>
        </authorList>
    </citation>
    <scope>IDENTIFICATION</scope>
</reference>
<dbReference type="RefSeq" id="XP_028141686.1">
    <property type="nucleotide sequence ID" value="XM_028285885.1"/>
</dbReference>
<evidence type="ECO:0000259" key="6">
    <source>
        <dbReference type="Pfam" id="PF23073"/>
    </source>
</evidence>
<dbReference type="Proteomes" id="UP001652700">
    <property type="component" value="Unplaced"/>
</dbReference>
<evidence type="ECO:0000256" key="2">
    <source>
        <dbReference type="SAM" id="SignalP"/>
    </source>
</evidence>
<reference evidence="9" key="1">
    <citation type="submission" date="2025-04" db="UniProtKB">
        <authorList>
            <consortium name="RefSeq"/>
        </authorList>
    </citation>
    <scope>IDENTIFICATION</scope>
    <source>
        <tissue evidence="9">Whole insect</tissue>
    </source>
</reference>
<feature type="signal peptide" evidence="2">
    <location>
        <begin position="1"/>
        <end position="36"/>
    </location>
</feature>
<name>A0A6P7FYU6_DIAVI</name>
<dbReference type="Pfam" id="PF23071">
    <property type="entry name" value="DUF7044"/>
    <property type="match status" value="1"/>
</dbReference>
<accession>A0A6P7FYU6</accession>
<organism evidence="9">
    <name type="scientific">Diabrotica virgifera virgifera</name>
    <name type="common">western corn rootworm</name>
    <dbReference type="NCBI Taxonomy" id="50390"/>
    <lineage>
        <taxon>Eukaryota</taxon>
        <taxon>Metazoa</taxon>
        <taxon>Ecdysozoa</taxon>
        <taxon>Arthropoda</taxon>
        <taxon>Hexapoda</taxon>
        <taxon>Insecta</taxon>
        <taxon>Pterygota</taxon>
        <taxon>Neoptera</taxon>
        <taxon>Endopterygota</taxon>
        <taxon>Coleoptera</taxon>
        <taxon>Polyphaga</taxon>
        <taxon>Cucujiformia</taxon>
        <taxon>Chrysomeloidea</taxon>
        <taxon>Chrysomelidae</taxon>
        <taxon>Galerucinae</taxon>
        <taxon>Diabroticina</taxon>
        <taxon>Diabroticites</taxon>
        <taxon>Diabrotica</taxon>
    </lineage>
</organism>
<evidence type="ECO:0000313" key="7">
    <source>
        <dbReference type="EnsemblMetazoa" id="XP_028141686.1"/>
    </source>
</evidence>
<feature type="domain" description="DUF7043" evidence="4">
    <location>
        <begin position="310"/>
        <end position="414"/>
    </location>
</feature>
<sequence>MSKQLYCLGMFKMILQRTIKFLVFMAICQYPSSTEASCYFPQEFQGEFIMQSPPSPQNLMMGTGIQYSHLNITENSIPIWGNCHRRIGNNFILMFNYSETLCVRCLLLKLRSSNVLQIFVATEETISKCFTNEKAAEANCPSEDTVVTREATEILLFKIKDNFGLPTERQYCPIDGNYIVNYKGTAQKRANECRGYDSILNSCPSGSTLNFMLRNCTFKGYDMKFECLGHWKGLDDETFVIFTDSRYMSNLRPKYRCAVYRQDPKTNKIQMALSRDSTCTTDLYNTTSGFETFSLVPRVERPWPAEVSFEMCSFPQWMYGDWEHLKIRSDTILYKDHNSFKTHTIKCAGILEDSDKYLIFSRTQCEEESYNCLRIANRGKNILEFQLGTNTSDNKVDVFTLCADENFKSDDWITQGRLEIPPGLSTGMCPITGEYTGRIPDATDLCTKLWSDCRAPELMYYQVSHCETEEIYEEREYQCLGHWRERHLLYTYTERKDVAAGTYECFVGSIITESEIYIKEAGEHCQRTVDPLRYGMKLMKKQPLYSCIERSTTPKHVPRTTTRSPTRRTTSYVPKSTTIMSDIESNDIPDIPREKTKSTSSSSMTGHAKYLYLVLFILNKCFY</sequence>
<dbReference type="AlphaFoldDB" id="A0A6P7FYU6"/>
<keyword evidence="8" id="KW-1185">Reference proteome</keyword>